<dbReference type="PROSITE" id="PS01278">
    <property type="entry name" value="MTTASE_RADICAL"/>
    <property type="match status" value="1"/>
</dbReference>
<dbReference type="PROSITE" id="PS50926">
    <property type="entry name" value="TRAM"/>
    <property type="match status" value="1"/>
</dbReference>
<dbReference type="InterPro" id="IPR002792">
    <property type="entry name" value="TRAM_dom"/>
</dbReference>
<dbReference type="NCBIfam" id="TIGR01125">
    <property type="entry name" value="30S ribosomal protein S12 methylthiotransferase RimO"/>
    <property type="match status" value="1"/>
</dbReference>
<evidence type="ECO:0000313" key="13">
    <source>
        <dbReference type="EMBL" id="CAB4701963.1"/>
    </source>
</evidence>
<dbReference type="NCBIfam" id="TIGR00089">
    <property type="entry name" value="MiaB/RimO family radical SAM methylthiotransferase"/>
    <property type="match status" value="1"/>
</dbReference>
<dbReference type="PANTHER" id="PTHR43837">
    <property type="entry name" value="RIBOSOMAL PROTEIN S12 METHYLTHIOTRANSFERASE RIMO"/>
    <property type="match status" value="1"/>
</dbReference>
<feature type="domain" description="TRAM" evidence="8">
    <location>
        <begin position="396"/>
        <end position="459"/>
    </location>
</feature>
<evidence type="ECO:0000313" key="11">
    <source>
        <dbReference type="EMBL" id="CAB4332042.1"/>
    </source>
</evidence>
<protein>
    <submittedName>
        <fullName evidence="14">Unannotated protein</fullName>
    </submittedName>
</protein>
<evidence type="ECO:0000313" key="17">
    <source>
        <dbReference type="EMBL" id="CAB5010470.1"/>
    </source>
</evidence>
<evidence type="ECO:0000259" key="9">
    <source>
        <dbReference type="PROSITE" id="PS51449"/>
    </source>
</evidence>
<evidence type="ECO:0000256" key="3">
    <source>
        <dbReference type="ARBA" id="ARBA00022490"/>
    </source>
</evidence>
<dbReference type="InterPro" id="IPR005839">
    <property type="entry name" value="Methylthiotransferase"/>
</dbReference>
<dbReference type="PANTHER" id="PTHR43837:SF1">
    <property type="entry name" value="RIBOSOMAL PROTEIN US12 METHYLTHIOTRANSFERASE RIMO"/>
    <property type="match status" value="1"/>
</dbReference>
<keyword evidence="3" id="KW-0963">Cytoplasm</keyword>
<dbReference type="EMBL" id="CAFBPK010000003">
    <property type="protein sequence ID" value="CAB5010470.1"/>
    <property type="molecule type" value="Genomic_DNA"/>
</dbReference>
<dbReference type="InterPro" id="IPR038135">
    <property type="entry name" value="Methylthiotransferase_N_sf"/>
</dbReference>
<evidence type="ECO:0000259" key="10">
    <source>
        <dbReference type="PROSITE" id="PS51918"/>
    </source>
</evidence>
<dbReference type="HAMAP" id="MF_01865">
    <property type="entry name" value="MTTase_RimO"/>
    <property type="match status" value="1"/>
</dbReference>
<dbReference type="GO" id="GO:0046872">
    <property type="term" value="F:metal ion binding"/>
    <property type="evidence" value="ECO:0007669"/>
    <property type="project" value="UniProtKB-KW"/>
</dbReference>
<organism evidence="14">
    <name type="scientific">freshwater metagenome</name>
    <dbReference type="NCBI Taxonomy" id="449393"/>
    <lineage>
        <taxon>unclassified sequences</taxon>
        <taxon>metagenomes</taxon>
        <taxon>ecological metagenomes</taxon>
    </lineage>
</organism>
<feature type="domain" description="MTTase N-terminal" evidence="9">
    <location>
        <begin position="5"/>
        <end position="119"/>
    </location>
</feature>
<dbReference type="Pfam" id="PF04055">
    <property type="entry name" value="Radical_SAM"/>
    <property type="match status" value="1"/>
</dbReference>
<dbReference type="InterPro" id="IPR023404">
    <property type="entry name" value="rSAM_horseshoe"/>
</dbReference>
<dbReference type="Pfam" id="PF00919">
    <property type="entry name" value="UPF0004"/>
    <property type="match status" value="1"/>
</dbReference>
<dbReference type="EMBL" id="CAESAD010000002">
    <property type="protein sequence ID" value="CAB4336621.1"/>
    <property type="molecule type" value="Genomic_DNA"/>
</dbReference>
<dbReference type="InterPro" id="IPR020612">
    <property type="entry name" value="Methylthiotransferase_CS"/>
</dbReference>
<dbReference type="SFLD" id="SFLDG01061">
    <property type="entry name" value="methylthiotransferase"/>
    <property type="match status" value="1"/>
</dbReference>
<dbReference type="AlphaFoldDB" id="A0A6J6T110"/>
<keyword evidence="7" id="KW-0411">Iron-sulfur</keyword>
<dbReference type="EMBL" id="CAFBQG010000105">
    <property type="protein sequence ID" value="CAB5050142.1"/>
    <property type="molecule type" value="Genomic_DNA"/>
</dbReference>
<dbReference type="EMBL" id="CAESAI010000004">
    <property type="protein sequence ID" value="CAB4332042.1"/>
    <property type="molecule type" value="Genomic_DNA"/>
</dbReference>
<sequence length="460" mass="49288">MPANPRVSIVSLGCSRNDVDSEELAGRLTADGWDLVGDGEQTDLVLVNTCGFIEQAKKDSIDTILEASELLAGSGKVVAVGCLAQRYGKELAAELPEADAILSFDDYPEIGATLRKVLAGETIAPHTPGDRRKLLPISPVARQVASGDVATPGMGPHIYRQRLEATPWAPLKIASGCDRRCTFCAIPAFRGSFVSRDPGEIFEEAAWLGENGVRELLLVSENSTSYGKDLGDLRLLEKLLPLLVQPEGIEWVRVSYLQPAEMRPDLISVIANTPGLVPYFDLSFQHASNAVLRRMKRFGGTDSFLDLLSAIRMHNPLSGARTNVIVGFPGETEPDVAELISFIEGAQLDAVGVFSYSDEDGTAAVALPDHLPEHEVLARFEAVSKVALRVSEATAISRIGQSVTVLIEESGNTGRAEHQGPEVDGSTTIISEQEFAVGEFVSAIVTDTDGVDLIAKPVNS</sequence>
<evidence type="ECO:0000256" key="1">
    <source>
        <dbReference type="ARBA" id="ARBA00001966"/>
    </source>
</evidence>
<dbReference type="GO" id="GO:0035599">
    <property type="term" value="F:aspartic acid methylthiotransferase activity"/>
    <property type="evidence" value="ECO:0007669"/>
    <property type="project" value="TreeGrafter"/>
</dbReference>
<keyword evidence="5" id="KW-0479">Metal-binding</keyword>
<evidence type="ECO:0000313" key="15">
    <source>
        <dbReference type="EMBL" id="CAB4808913.1"/>
    </source>
</evidence>
<dbReference type="GO" id="GO:0051539">
    <property type="term" value="F:4 iron, 4 sulfur cluster binding"/>
    <property type="evidence" value="ECO:0007669"/>
    <property type="project" value="UniProtKB-KW"/>
</dbReference>
<dbReference type="PROSITE" id="PS51449">
    <property type="entry name" value="MTTASE_N"/>
    <property type="match status" value="1"/>
</dbReference>
<evidence type="ECO:0000313" key="16">
    <source>
        <dbReference type="EMBL" id="CAB4848047.1"/>
    </source>
</evidence>
<dbReference type="Gene3D" id="3.40.50.12160">
    <property type="entry name" value="Methylthiotransferase, N-terminal domain"/>
    <property type="match status" value="1"/>
</dbReference>
<dbReference type="Gene3D" id="2.40.50.140">
    <property type="entry name" value="Nucleic acid-binding proteins"/>
    <property type="match status" value="1"/>
</dbReference>
<dbReference type="InterPro" id="IPR005840">
    <property type="entry name" value="Ribosomal_uS12_MeSTrfase_RimO"/>
</dbReference>
<dbReference type="GO" id="GO:0006400">
    <property type="term" value="P:tRNA modification"/>
    <property type="evidence" value="ECO:0007669"/>
    <property type="project" value="InterPro"/>
</dbReference>
<evidence type="ECO:0000256" key="2">
    <source>
        <dbReference type="ARBA" id="ARBA00022485"/>
    </source>
</evidence>
<evidence type="ECO:0000259" key="8">
    <source>
        <dbReference type="PROSITE" id="PS50926"/>
    </source>
</evidence>
<dbReference type="Pfam" id="PF18693">
    <property type="entry name" value="TRAM_2"/>
    <property type="match status" value="1"/>
</dbReference>
<evidence type="ECO:0000313" key="12">
    <source>
        <dbReference type="EMBL" id="CAB4336621.1"/>
    </source>
</evidence>
<dbReference type="SFLD" id="SFLDG01082">
    <property type="entry name" value="B12-binding_domain_containing"/>
    <property type="match status" value="1"/>
</dbReference>
<dbReference type="InterPro" id="IPR012340">
    <property type="entry name" value="NA-bd_OB-fold"/>
</dbReference>
<proteinExistence type="inferred from homology"/>
<evidence type="ECO:0000313" key="14">
    <source>
        <dbReference type="EMBL" id="CAB4740856.1"/>
    </source>
</evidence>
<evidence type="ECO:0000313" key="18">
    <source>
        <dbReference type="EMBL" id="CAB5050142.1"/>
    </source>
</evidence>
<dbReference type="SMART" id="SM00729">
    <property type="entry name" value="Elp3"/>
    <property type="match status" value="1"/>
</dbReference>
<name>A0A6J6T110_9ZZZZ</name>
<evidence type="ECO:0000256" key="5">
    <source>
        <dbReference type="ARBA" id="ARBA00022723"/>
    </source>
</evidence>
<gene>
    <name evidence="13" type="ORF">UFOPK2648_00362</name>
    <name evidence="14" type="ORF">UFOPK2824_00139</name>
    <name evidence="15" type="ORF">UFOPK3037_01148</name>
    <name evidence="16" type="ORF">UFOPK3278_00727</name>
    <name evidence="11" type="ORF">UFOPK3406_00275</name>
    <name evidence="12" type="ORF">UFOPK3925_00636</name>
    <name evidence="17" type="ORF">UFOPK4097_00286</name>
    <name evidence="18" type="ORF">UFOPK4301_00874</name>
</gene>
<feature type="domain" description="Radical SAM core" evidence="10">
    <location>
        <begin position="163"/>
        <end position="393"/>
    </location>
</feature>
<dbReference type="Gene3D" id="3.80.30.20">
    <property type="entry name" value="tm_1862 like domain"/>
    <property type="match status" value="1"/>
</dbReference>
<dbReference type="EMBL" id="CAEZZD010000010">
    <property type="protein sequence ID" value="CAB4740856.1"/>
    <property type="molecule type" value="Genomic_DNA"/>
</dbReference>
<comment type="cofactor">
    <cofactor evidence="1">
        <name>[4Fe-4S] cluster</name>
        <dbReference type="ChEBI" id="CHEBI:49883"/>
    </cofactor>
</comment>
<dbReference type="EMBL" id="CAFAAO010000015">
    <property type="protein sequence ID" value="CAB4808913.1"/>
    <property type="molecule type" value="Genomic_DNA"/>
</dbReference>
<dbReference type="SFLD" id="SFLDS00029">
    <property type="entry name" value="Radical_SAM"/>
    <property type="match status" value="1"/>
</dbReference>
<keyword evidence="2" id="KW-0004">4Fe-4S</keyword>
<keyword evidence="6" id="KW-0408">Iron</keyword>
<evidence type="ECO:0000256" key="6">
    <source>
        <dbReference type="ARBA" id="ARBA00023004"/>
    </source>
</evidence>
<dbReference type="GO" id="GO:0005829">
    <property type="term" value="C:cytosol"/>
    <property type="evidence" value="ECO:0007669"/>
    <property type="project" value="TreeGrafter"/>
</dbReference>
<dbReference type="EMBL" id="CAFBIX010000024">
    <property type="protein sequence ID" value="CAB4848047.1"/>
    <property type="molecule type" value="Genomic_DNA"/>
</dbReference>
<accession>A0A6J6T110</accession>
<dbReference type="PROSITE" id="PS51918">
    <property type="entry name" value="RADICAL_SAM"/>
    <property type="match status" value="1"/>
</dbReference>
<dbReference type="InterPro" id="IPR007197">
    <property type="entry name" value="rSAM"/>
</dbReference>
<dbReference type="EMBL" id="CAEZYC010000011">
    <property type="protein sequence ID" value="CAB4701963.1"/>
    <property type="molecule type" value="Genomic_DNA"/>
</dbReference>
<reference evidence="14" key="1">
    <citation type="submission" date="2020-05" db="EMBL/GenBank/DDBJ databases">
        <authorList>
            <person name="Chiriac C."/>
            <person name="Salcher M."/>
            <person name="Ghai R."/>
            <person name="Kavagutti S V."/>
        </authorList>
    </citation>
    <scope>NUCLEOTIDE SEQUENCE</scope>
</reference>
<dbReference type="InterPro" id="IPR006638">
    <property type="entry name" value="Elp3/MiaA/NifB-like_rSAM"/>
</dbReference>
<dbReference type="FunFam" id="3.80.30.20:FF:000001">
    <property type="entry name" value="tRNA-2-methylthio-N(6)-dimethylallyladenosine synthase 2"/>
    <property type="match status" value="1"/>
</dbReference>
<dbReference type="SUPFAM" id="SSF102114">
    <property type="entry name" value="Radical SAM enzymes"/>
    <property type="match status" value="1"/>
</dbReference>
<dbReference type="SFLD" id="SFLDF00274">
    <property type="entry name" value="ribosomal_protein_S12_methylth"/>
    <property type="match status" value="1"/>
</dbReference>
<dbReference type="InterPro" id="IPR013848">
    <property type="entry name" value="Methylthiotransferase_N"/>
</dbReference>
<evidence type="ECO:0000256" key="4">
    <source>
        <dbReference type="ARBA" id="ARBA00022691"/>
    </source>
</evidence>
<dbReference type="InterPro" id="IPR058240">
    <property type="entry name" value="rSAM_sf"/>
</dbReference>
<evidence type="ECO:0000256" key="7">
    <source>
        <dbReference type="ARBA" id="ARBA00023014"/>
    </source>
</evidence>
<keyword evidence="4" id="KW-0949">S-adenosyl-L-methionine</keyword>